<evidence type="ECO:0008006" key="3">
    <source>
        <dbReference type="Google" id="ProtNLM"/>
    </source>
</evidence>
<gene>
    <name evidence="1" type="ORF">A3G53_01070</name>
</gene>
<dbReference type="InterPro" id="IPR036013">
    <property type="entry name" value="Band_7/SPFH_dom_sf"/>
</dbReference>
<name>A0A1F6Y7X0_9BACT</name>
<comment type="caution">
    <text evidence="1">The sequence shown here is derived from an EMBL/GenBank/DDBJ whole genome shotgun (WGS) entry which is preliminary data.</text>
</comment>
<reference evidence="1 2" key="1">
    <citation type="journal article" date="2016" name="Nat. Commun.">
        <title>Thousands of microbial genomes shed light on interconnected biogeochemical processes in an aquifer system.</title>
        <authorList>
            <person name="Anantharaman K."/>
            <person name="Brown C.T."/>
            <person name="Hug L.A."/>
            <person name="Sharon I."/>
            <person name="Castelle C.J."/>
            <person name="Probst A.J."/>
            <person name="Thomas B.C."/>
            <person name="Singh A."/>
            <person name="Wilkins M.J."/>
            <person name="Karaoz U."/>
            <person name="Brodie E.L."/>
            <person name="Williams K.H."/>
            <person name="Hubbard S.S."/>
            <person name="Banfield J.F."/>
        </authorList>
    </citation>
    <scope>NUCLEOTIDE SEQUENCE [LARGE SCALE GENOMIC DNA]</scope>
</reference>
<organism evidence="1 2">
    <name type="scientific">Candidatus Nomurabacteria bacterium RIFCSPLOWO2_12_FULL_44_11</name>
    <dbReference type="NCBI Taxonomy" id="1801796"/>
    <lineage>
        <taxon>Bacteria</taxon>
        <taxon>Candidatus Nomuraibacteriota</taxon>
    </lineage>
</organism>
<proteinExistence type="predicted"/>
<accession>A0A1F6Y7X0</accession>
<evidence type="ECO:0000313" key="1">
    <source>
        <dbReference type="EMBL" id="OGJ02471.1"/>
    </source>
</evidence>
<dbReference type="EMBL" id="MFVU01000001">
    <property type="protein sequence ID" value="OGJ02471.1"/>
    <property type="molecule type" value="Genomic_DNA"/>
</dbReference>
<sequence>MEWFLLVISAILAGGLLFLVSESFKTPGERTAQAIMRFDKFHAIIMSVEGYRLNDPRRKKYYVTDKPAWELILVDAKYKPSLQERWNVYFFLWPIYKTYVYPFAYTKLKKRGDVAPGDNVIWSDERTGESVVSRTGTSNHVDFQVEYPTITGNLFTNEMAKVLVFTNNTLQTTNPFKMLFRINNWLGVTTETIGGALRGVVGKLSIQQLNQVRSETEDRSGDTPSADFTHTMTWINRGAADKEDGIEEKWGVQLTKSIFKAFTPGDANADELMDSFLEPRIADQKGSAAVITAQREGDAVLALATKKAEAYEKTQAAIVTWKKKYLVDTGLAKADAQGNITALVPDANTRVSAEALKALSKLTGTLVIGENLNTLLNLNRPQTTPTTGEGAAS</sequence>
<dbReference type="SUPFAM" id="SSF117892">
    <property type="entry name" value="Band 7/SPFH domain"/>
    <property type="match status" value="1"/>
</dbReference>
<dbReference type="Proteomes" id="UP000178645">
    <property type="component" value="Unassembled WGS sequence"/>
</dbReference>
<evidence type="ECO:0000313" key="2">
    <source>
        <dbReference type="Proteomes" id="UP000178645"/>
    </source>
</evidence>
<protein>
    <recommendedName>
        <fullName evidence="3">Band 7 domain-containing protein</fullName>
    </recommendedName>
</protein>
<dbReference type="AlphaFoldDB" id="A0A1F6Y7X0"/>